<evidence type="ECO:0000259" key="1">
    <source>
        <dbReference type="PROSITE" id="PS51704"/>
    </source>
</evidence>
<dbReference type="Gene3D" id="3.20.20.190">
    <property type="entry name" value="Phosphatidylinositol (PI) phosphodiesterase"/>
    <property type="match status" value="1"/>
</dbReference>
<keyword evidence="2" id="KW-0378">Hydrolase</keyword>
<dbReference type="EC" id="3.1.4.-" evidence="2"/>
<dbReference type="CDD" id="cd08613">
    <property type="entry name" value="GDPD_GDE4_like_1"/>
    <property type="match status" value="1"/>
</dbReference>
<sequence length="327" mass="37009">MNKIKRLLKRKTTLIILILFVFVYVNNSSFFAERADRAPLLLAHRGLSQTFSMEGIEGDTCTAKRINKPEHSYLENTIPSMEAAFKAGADLVEFDVQPTKDNNFVIFHDWTLDCRTNGKGVTRDFTTKELQALDIGYGYTADGGKTFPFRGKGHNLMPTLDEVLTHFPDRSFLIHIKSDDENEGIQLATYLKKLPAKRLDQLTVYGGDKPIAAIKERIPSLRIMSKVTMKKDLITYMALGWTGYIPSSLKHGELHIPDKVAPWLWGWPNRFLNRMDKADTRVIIVGGNGFGFSSGFDSSEDIKRLPDDYTGGIWTNRIDKIAPVFQK</sequence>
<dbReference type="PANTHER" id="PTHR43805:SF1">
    <property type="entry name" value="GP-PDE DOMAIN-CONTAINING PROTEIN"/>
    <property type="match status" value="1"/>
</dbReference>
<dbReference type="EMBL" id="JAXOTW010000020">
    <property type="protein sequence ID" value="MDZ5479602.1"/>
    <property type="molecule type" value="Genomic_DNA"/>
</dbReference>
<dbReference type="Pfam" id="PF03009">
    <property type="entry name" value="GDPD"/>
    <property type="match status" value="1"/>
</dbReference>
<name>A0AAW9JE42_BACTU</name>
<gene>
    <name evidence="2" type="ORF">U2F49_25675</name>
</gene>
<dbReference type="PANTHER" id="PTHR43805">
    <property type="entry name" value="GLYCEROPHOSPHORYL DIESTER PHOSPHODIESTERASE"/>
    <property type="match status" value="1"/>
</dbReference>
<proteinExistence type="predicted"/>
<feature type="domain" description="GP-PDE" evidence="1">
    <location>
        <begin position="39"/>
        <end position="325"/>
    </location>
</feature>
<dbReference type="SUPFAM" id="SSF51695">
    <property type="entry name" value="PLC-like phosphodiesterases"/>
    <property type="match status" value="1"/>
</dbReference>
<comment type="caution">
    <text evidence="2">The sequence shown here is derived from an EMBL/GenBank/DDBJ whole genome shotgun (WGS) entry which is preliminary data.</text>
</comment>
<dbReference type="GO" id="GO:0008081">
    <property type="term" value="F:phosphoric diester hydrolase activity"/>
    <property type="evidence" value="ECO:0007669"/>
    <property type="project" value="InterPro"/>
</dbReference>
<dbReference type="PROSITE" id="PS51704">
    <property type="entry name" value="GP_PDE"/>
    <property type="match status" value="1"/>
</dbReference>
<dbReference type="GO" id="GO:0006629">
    <property type="term" value="P:lipid metabolic process"/>
    <property type="evidence" value="ECO:0007669"/>
    <property type="project" value="InterPro"/>
</dbReference>
<dbReference type="AlphaFoldDB" id="A0AAW9JE42"/>
<protein>
    <submittedName>
        <fullName evidence="2">Glycerophosphodiester phosphodiesterase family protein</fullName>
        <ecNumber evidence="2">3.1.4.-</ecNumber>
    </submittedName>
</protein>
<dbReference type="InterPro" id="IPR030395">
    <property type="entry name" value="GP_PDE_dom"/>
</dbReference>
<reference evidence="2" key="1">
    <citation type="submission" date="2023-12" db="EMBL/GenBank/DDBJ databases">
        <title>Genome sequence of Bacillus thuringiensis strain SS10.</title>
        <authorList>
            <person name="Rouis S."/>
        </authorList>
    </citation>
    <scope>NUCLEOTIDE SEQUENCE</scope>
    <source>
        <strain evidence="2">SS10</strain>
    </source>
</reference>
<accession>A0AAW9JE42</accession>
<dbReference type="InterPro" id="IPR017946">
    <property type="entry name" value="PLC-like_Pdiesterase_TIM-brl"/>
</dbReference>
<evidence type="ECO:0000313" key="3">
    <source>
        <dbReference type="Proteomes" id="UP001292252"/>
    </source>
</evidence>
<evidence type="ECO:0000313" key="2">
    <source>
        <dbReference type="EMBL" id="MDZ5479602.1"/>
    </source>
</evidence>
<dbReference type="RefSeq" id="WP_322471260.1">
    <property type="nucleotide sequence ID" value="NZ_JAXOTW010000020.1"/>
</dbReference>
<dbReference type="Proteomes" id="UP001292252">
    <property type="component" value="Unassembled WGS sequence"/>
</dbReference>
<organism evidence="2 3">
    <name type="scientific">Bacillus thuringiensis</name>
    <dbReference type="NCBI Taxonomy" id="1428"/>
    <lineage>
        <taxon>Bacteria</taxon>
        <taxon>Bacillati</taxon>
        <taxon>Bacillota</taxon>
        <taxon>Bacilli</taxon>
        <taxon>Bacillales</taxon>
        <taxon>Bacillaceae</taxon>
        <taxon>Bacillus</taxon>
        <taxon>Bacillus cereus group</taxon>
    </lineage>
</organism>